<gene>
    <name evidence="3" type="ORF">FIBSPDRAFT_1045126</name>
</gene>
<dbReference type="GO" id="GO:0010468">
    <property type="term" value="P:regulation of gene expression"/>
    <property type="evidence" value="ECO:0007669"/>
    <property type="project" value="InterPro"/>
</dbReference>
<proteinExistence type="predicted"/>
<name>A0A166IQ38_9AGAM</name>
<protein>
    <recommendedName>
        <fullName evidence="2">NYN domain-containing protein</fullName>
    </recommendedName>
</protein>
<dbReference type="PANTHER" id="PTHR14379">
    <property type="entry name" value="LIMKAIN B LKAP"/>
    <property type="match status" value="1"/>
</dbReference>
<dbReference type="Proteomes" id="UP000076532">
    <property type="component" value="Unassembled WGS sequence"/>
</dbReference>
<keyword evidence="4" id="KW-1185">Reference proteome</keyword>
<dbReference type="InterPro" id="IPR024768">
    <property type="entry name" value="Marf1"/>
</dbReference>
<feature type="domain" description="NYN" evidence="2">
    <location>
        <begin position="7"/>
        <end position="134"/>
    </location>
</feature>
<feature type="region of interest" description="Disordered" evidence="1">
    <location>
        <begin position="300"/>
        <end position="360"/>
    </location>
</feature>
<sequence>MSEETPVAIFWDIDKLPVPSEFTTYETVHKITDKAHAYGPVTLFRAYSDVPEFVNGGSARFDLLAAGVSFVQVESKSNAISVDMLVYAMDHPTPPTLVVISDDSLLIYACSILRMRKHRIVVISLSNTIHRMQRGAFAFVDWTGLMEAGDDGQEFDPHSAESLGGGSPATIPPAAAPAPAPPASPPAAPPAAPVYAPPLAAPATPAQAQAQAAASSTPKTWASLAAINVKKWGAAVAQESHDTTGVPSSPASSNTPLAPVASFSLGQYRPQANSFPHNINGGSAHPARVAGTFVREANLTSDTSKTPPLTHAHHQQHHYKQEDAGDHVPVTWRIPDDSDVAAPPNVSRPPSSLRATSAAPQDRSLFQGLIDELMQHGSHPDRSVVAVALLARDPSAYTRAGVATFKEFTVKAVAAGVVTLGTSKNGAGKVFNTIYLTPVWEHPSTGLPVRSTLVTQSSSPELPPAIRFKSLIEVLQQKKGDPCLSHFHAIMRLMENDPLAFPKGGPFGESLRRFECYATLAEEAGVVTLSESSGTKWVSLNPAWRPPGASIGIPMSAIAHGKAPPSLSRYVSAAARFEATFGKIPRP</sequence>
<dbReference type="AlphaFoldDB" id="A0A166IQ38"/>
<accession>A0A166IQ38</accession>
<dbReference type="Pfam" id="PF01936">
    <property type="entry name" value="NYN"/>
    <property type="match status" value="1"/>
</dbReference>
<evidence type="ECO:0000313" key="3">
    <source>
        <dbReference type="EMBL" id="KZP20060.1"/>
    </source>
</evidence>
<dbReference type="GO" id="GO:0005777">
    <property type="term" value="C:peroxisome"/>
    <property type="evidence" value="ECO:0007669"/>
    <property type="project" value="InterPro"/>
</dbReference>
<evidence type="ECO:0000259" key="2">
    <source>
        <dbReference type="Pfam" id="PF01936"/>
    </source>
</evidence>
<dbReference type="GO" id="GO:0004540">
    <property type="term" value="F:RNA nuclease activity"/>
    <property type="evidence" value="ECO:0007669"/>
    <property type="project" value="InterPro"/>
</dbReference>
<organism evidence="3 4">
    <name type="scientific">Athelia psychrophila</name>
    <dbReference type="NCBI Taxonomy" id="1759441"/>
    <lineage>
        <taxon>Eukaryota</taxon>
        <taxon>Fungi</taxon>
        <taxon>Dikarya</taxon>
        <taxon>Basidiomycota</taxon>
        <taxon>Agaricomycotina</taxon>
        <taxon>Agaricomycetes</taxon>
        <taxon>Agaricomycetidae</taxon>
        <taxon>Atheliales</taxon>
        <taxon>Atheliaceae</taxon>
        <taxon>Athelia</taxon>
    </lineage>
</organism>
<evidence type="ECO:0000313" key="4">
    <source>
        <dbReference type="Proteomes" id="UP000076532"/>
    </source>
</evidence>
<dbReference type="PANTHER" id="PTHR14379:SF3">
    <property type="entry name" value="MEIOSIS REGULATOR AND MRNA STABILITY FACTOR 1"/>
    <property type="match status" value="1"/>
</dbReference>
<feature type="compositionally biased region" description="Pro residues" evidence="1">
    <location>
        <begin position="170"/>
        <end position="191"/>
    </location>
</feature>
<evidence type="ECO:0000256" key="1">
    <source>
        <dbReference type="SAM" id="MobiDB-lite"/>
    </source>
</evidence>
<feature type="region of interest" description="Disordered" evidence="1">
    <location>
        <begin position="238"/>
        <end position="258"/>
    </location>
</feature>
<feature type="compositionally biased region" description="Polar residues" evidence="1">
    <location>
        <begin position="243"/>
        <end position="256"/>
    </location>
</feature>
<reference evidence="3 4" key="1">
    <citation type="journal article" date="2016" name="Mol. Biol. Evol.">
        <title>Comparative Genomics of Early-Diverging Mushroom-Forming Fungi Provides Insights into the Origins of Lignocellulose Decay Capabilities.</title>
        <authorList>
            <person name="Nagy L.G."/>
            <person name="Riley R."/>
            <person name="Tritt A."/>
            <person name="Adam C."/>
            <person name="Daum C."/>
            <person name="Floudas D."/>
            <person name="Sun H."/>
            <person name="Yadav J.S."/>
            <person name="Pangilinan J."/>
            <person name="Larsson K.H."/>
            <person name="Matsuura K."/>
            <person name="Barry K."/>
            <person name="Labutti K."/>
            <person name="Kuo R."/>
            <person name="Ohm R.A."/>
            <person name="Bhattacharya S.S."/>
            <person name="Shirouzu T."/>
            <person name="Yoshinaga Y."/>
            <person name="Martin F.M."/>
            <person name="Grigoriev I.V."/>
            <person name="Hibbett D.S."/>
        </authorList>
    </citation>
    <scope>NUCLEOTIDE SEQUENCE [LARGE SCALE GENOMIC DNA]</scope>
    <source>
        <strain evidence="3 4">CBS 109695</strain>
    </source>
</reference>
<dbReference type="OrthoDB" id="2994818at2759"/>
<feature type="compositionally biased region" description="Polar residues" evidence="1">
    <location>
        <begin position="348"/>
        <end position="359"/>
    </location>
</feature>
<dbReference type="EMBL" id="KV417558">
    <property type="protein sequence ID" value="KZP20060.1"/>
    <property type="molecule type" value="Genomic_DNA"/>
</dbReference>
<dbReference type="CDD" id="cd10910">
    <property type="entry name" value="PIN_limkain_b1_N_like"/>
    <property type="match status" value="1"/>
</dbReference>
<dbReference type="STRING" id="436010.A0A166IQ38"/>
<feature type="region of interest" description="Disordered" evidence="1">
    <location>
        <begin position="150"/>
        <end position="191"/>
    </location>
</feature>
<dbReference type="InterPro" id="IPR021139">
    <property type="entry name" value="NYN"/>
</dbReference>